<dbReference type="AlphaFoldDB" id="A0A0B5D3I6"/>
<evidence type="ECO:0000313" key="9">
    <source>
        <dbReference type="Proteomes" id="UP000031524"/>
    </source>
</evidence>
<feature type="domain" description="Nucleoside phosphorylase" evidence="7">
    <location>
        <begin position="21"/>
        <end position="226"/>
    </location>
</feature>
<evidence type="ECO:0000313" key="8">
    <source>
        <dbReference type="EMBL" id="AJE33515.1"/>
    </source>
</evidence>
<protein>
    <recommendedName>
        <fullName evidence="3">Uridine phosphorylase</fullName>
        <ecNumber evidence="2">2.4.2.3</ecNumber>
    </recommendedName>
</protein>
<dbReference type="CDD" id="cd09006">
    <property type="entry name" value="PNP_EcPNPI-like"/>
    <property type="match status" value="1"/>
</dbReference>
<evidence type="ECO:0000256" key="6">
    <source>
        <dbReference type="ARBA" id="ARBA00048447"/>
    </source>
</evidence>
<keyword evidence="5" id="KW-0808">Transferase</keyword>
<accession>A0A0B5D3I6</accession>
<gene>
    <name evidence="8" type="ORF">B842_08330</name>
</gene>
<dbReference type="NCBIfam" id="NF009914">
    <property type="entry name" value="PRK13374.1"/>
    <property type="match status" value="1"/>
</dbReference>
<dbReference type="NCBIfam" id="NF004489">
    <property type="entry name" value="PRK05819.1"/>
    <property type="match status" value="1"/>
</dbReference>
<dbReference type="PROSITE" id="PS01232">
    <property type="entry name" value="PNP_UDP_1"/>
    <property type="match status" value="1"/>
</dbReference>
<reference evidence="8 9" key="1">
    <citation type="submission" date="2013-04" db="EMBL/GenBank/DDBJ databases">
        <title>Complete genome sequence of Corynebacterium humireducens DSM 45392(T), isolated from a wastewater-fed microbial fuel cell.</title>
        <authorList>
            <person name="Ruckert C."/>
            <person name="Albersmeier A."/>
            <person name="Kalinowski J."/>
        </authorList>
    </citation>
    <scope>NUCLEOTIDE SEQUENCE [LARGE SCALE GENOMIC DNA]</scope>
    <source>
        <strain evidence="9">MFC-5</strain>
    </source>
</reference>
<dbReference type="HOGENOM" id="CLU_068457_2_0_11"/>
<dbReference type="OrthoDB" id="9782889at2"/>
<dbReference type="Pfam" id="PF01048">
    <property type="entry name" value="PNP_UDP_1"/>
    <property type="match status" value="1"/>
</dbReference>
<comment type="catalytic activity">
    <reaction evidence="6">
        <text>uridine + phosphate = alpha-D-ribose 1-phosphate + uracil</text>
        <dbReference type="Rhea" id="RHEA:24388"/>
        <dbReference type="ChEBI" id="CHEBI:16704"/>
        <dbReference type="ChEBI" id="CHEBI:17568"/>
        <dbReference type="ChEBI" id="CHEBI:43474"/>
        <dbReference type="ChEBI" id="CHEBI:57720"/>
        <dbReference type="EC" id="2.4.2.3"/>
    </reaction>
</comment>
<dbReference type="PANTHER" id="PTHR43691">
    <property type="entry name" value="URIDINE PHOSPHORYLASE"/>
    <property type="match status" value="1"/>
</dbReference>
<dbReference type="STRING" id="1223515.B842_08330"/>
<dbReference type="GO" id="GO:0006152">
    <property type="term" value="P:purine nucleoside catabolic process"/>
    <property type="evidence" value="ECO:0007669"/>
    <property type="project" value="TreeGrafter"/>
</dbReference>
<keyword evidence="9" id="KW-1185">Reference proteome</keyword>
<dbReference type="SUPFAM" id="SSF53167">
    <property type="entry name" value="Purine and uridine phosphorylases"/>
    <property type="match status" value="1"/>
</dbReference>
<dbReference type="InterPro" id="IPR004402">
    <property type="entry name" value="DeoD-type"/>
</dbReference>
<dbReference type="EC" id="2.4.2.3" evidence="2"/>
<dbReference type="GO" id="GO:0005829">
    <property type="term" value="C:cytosol"/>
    <property type="evidence" value="ECO:0007669"/>
    <property type="project" value="TreeGrafter"/>
</dbReference>
<dbReference type="GO" id="GO:0004850">
    <property type="term" value="F:uridine phosphorylase activity"/>
    <property type="evidence" value="ECO:0007669"/>
    <property type="project" value="UniProtKB-EC"/>
</dbReference>
<comment type="similarity">
    <text evidence="1">Belongs to the PNP/UDP phosphorylase family.</text>
</comment>
<dbReference type="Proteomes" id="UP000031524">
    <property type="component" value="Chromosome"/>
</dbReference>
<dbReference type="KEGG" id="chm:B842_08330"/>
<evidence type="ECO:0000256" key="1">
    <source>
        <dbReference type="ARBA" id="ARBA00010456"/>
    </source>
</evidence>
<dbReference type="EMBL" id="CP005286">
    <property type="protein sequence ID" value="AJE33515.1"/>
    <property type="molecule type" value="Genomic_DNA"/>
</dbReference>
<proteinExistence type="inferred from homology"/>
<dbReference type="InterPro" id="IPR018016">
    <property type="entry name" value="Nucleoside_phosphorylase_CS"/>
</dbReference>
<dbReference type="InterPro" id="IPR035994">
    <property type="entry name" value="Nucleoside_phosphorylase_sf"/>
</dbReference>
<evidence type="ECO:0000256" key="4">
    <source>
        <dbReference type="ARBA" id="ARBA00022676"/>
    </source>
</evidence>
<dbReference type="GO" id="GO:0004731">
    <property type="term" value="F:purine-nucleoside phosphorylase activity"/>
    <property type="evidence" value="ECO:0007669"/>
    <property type="project" value="InterPro"/>
</dbReference>
<dbReference type="Gene3D" id="3.40.50.1580">
    <property type="entry name" value="Nucleoside phosphorylase domain"/>
    <property type="match status" value="1"/>
</dbReference>
<dbReference type="RefSeq" id="WP_040087483.1">
    <property type="nucleotide sequence ID" value="NZ_BCSU01000003.1"/>
</dbReference>
<name>A0A0B5D3I6_9CORY</name>
<evidence type="ECO:0000256" key="3">
    <source>
        <dbReference type="ARBA" id="ARBA00021980"/>
    </source>
</evidence>
<evidence type="ECO:0000256" key="5">
    <source>
        <dbReference type="ARBA" id="ARBA00022679"/>
    </source>
</evidence>
<dbReference type="HAMAP" id="MF_01627">
    <property type="entry name" value="Pur_nucleosid_phosp"/>
    <property type="match status" value="1"/>
</dbReference>
<evidence type="ECO:0000259" key="7">
    <source>
        <dbReference type="Pfam" id="PF01048"/>
    </source>
</evidence>
<sequence>MSELPDTPHINPGGAPIAQTVLMPGDPLRARFIAETYLDDVVQFNAVRNMLGFTGTWKGQEVSVMGSGMGIPSISIYAHELIHVYGAQRLIRVGSCGAMQPDLDLYEIIVAQGACTDSRFLAQFNLPGTFAPLASWKLLKAVTDEAESQGVDVHVGNILSSDIFYNADDTAISRWASMGVLGVEMESAGLYAVAAAAGVEALGLFTVSDNIVTGRATSASERETAFTRMMELALPLSAL</sequence>
<dbReference type="NCBIfam" id="TIGR00107">
    <property type="entry name" value="deoD"/>
    <property type="match status" value="1"/>
</dbReference>
<dbReference type="InterPro" id="IPR000845">
    <property type="entry name" value="Nucleoside_phosphorylase_d"/>
</dbReference>
<organism evidence="8 9">
    <name type="scientific">Corynebacterium humireducens NBRC 106098 = DSM 45392</name>
    <dbReference type="NCBI Taxonomy" id="1223515"/>
    <lineage>
        <taxon>Bacteria</taxon>
        <taxon>Bacillati</taxon>
        <taxon>Actinomycetota</taxon>
        <taxon>Actinomycetes</taxon>
        <taxon>Mycobacteriales</taxon>
        <taxon>Corynebacteriaceae</taxon>
        <taxon>Corynebacterium</taxon>
    </lineage>
</organism>
<dbReference type="PANTHER" id="PTHR43691:SF11">
    <property type="entry name" value="FI09636P-RELATED"/>
    <property type="match status" value="1"/>
</dbReference>
<keyword evidence="4" id="KW-0328">Glycosyltransferase</keyword>
<evidence type="ECO:0000256" key="2">
    <source>
        <dbReference type="ARBA" id="ARBA00011888"/>
    </source>
</evidence>